<comment type="catalytic activity">
    <reaction evidence="28">
        <text>1D-myo-inositol 1,2,3,6-tetrakisphosphate + H2O = 1D-myo-inositol 1,2,3-trisphosphate + phosphate</text>
        <dbReference type="Rhea" id="RHEA:77123"/>
        <dbReference type="ChEBI" id="CHEBI:15377"/>
        <dbReference type="ChEBI" id="CHEBI:43474"/>
        <dbReference type="ChEBI" id="CHEBI:195534"/>
        <dbReference type="ChEBI" id="CHEBI:195536"/>
    </reaction>
    <physiologicalReaction direction="left-to-right" evidence="28">
        <dbReference type="Rhea" id="RHEA:77124"/>
    </physiologicalReaction>
</comment>
<evidence type="ECO:0000256" key="5">
    <source>
        <dbReference type="ARBA" id="ARBA00009290"/>
    </source>
</evidence>
<sequence length="1114" mass="127376">MKSAVCRNRHFLIAALFMFTVRVSYCKNSNIPAIAVYFGTKGRYEEVNPHLRDDILFVNKSAVSPPAADCKAVHLMALVRHGTRFPTAKNIRRIHRLYDLVMTEASGTDQWFTDIKNKWSMWYTEDMDGKLVEKGKDDLRHLAVRLSKSFPTLISEENLRSERIEFITSSKHRCVDSIQAFQEGLHKHWDVRDVGFRHYVNDSLMRFFEQCTRFVEDVENNKTALREVTLFKSSQKMDEVRRQMAIRLQIPHSRITPELVEAAFFLCSYEFAIKSKNSPWCNLLDESDAQVLEYKNDLKQYWKRGHGHDINGKSSCVLFHDLFRRLDQASYDYRFGEVTKAVNIQVGHAETLLPLLSLMGFFRDKTLLTAENFPMQHSRKFRSSQIVPYSANLLFVLYECIDGLRLQFFLNEKPMTFPNISDPAPLYATVRNHYSDLLAGCDFKKEFVIRAREEDFQEESCMCYVSNNFSLLRSLLFNGSSDLHRFHSTLNRGQRAVAIMSESKKLKTCLQRATNVVYQAHHVSRSKRGQVVGTRGGFRGCTVWLTGLSGAGKTTVGFALEEYLVSHGIPCYSLDGDNIRHGLNKNLGFSTADREENIRRIAEVAKLFADAGLVCITSFISPFGKDRNEAKKIHEVSNLKFFEVFVNAPLEVCESRDVKGLYKKARAGEIKGFTGIDSEYEKPDSPELVLKTGELTVNECIQQVVDLLKDQGIVPSGLTEEINELFVPENKIDLELSDANTLPTVNITKLDLQWVQVLAEGWATPLTGFMREREFLQVLHFGSLLDGGTINLSIPIVLPVSNEDKDRLDGCAAFALVFKGRRVAIMRNPEFYVHRKEERCARQWGTTCHQHPYIKMVMESGEWLAGGDLEVLERIKWNDGLDQYRLTPRELKQKFKEMGADAIFAFQLRNPVHNGHALLMQDTRRRLLERGYKKPVLLLHPLGGWTKEDDVPLDWRMKQHAAVLEDGVLDPDSTIVAIFPSPMMYAGPTEVQWHCRARMIAGSNFYIVGRDPAGMPHPETKDDLYEPTHGGKVLTMAPGLTSVEIIPFRVAAYNKVKKAMDFYDKDRHSDFEFISGTKMRKLARSGENPPEGFMAPRAWKVLTEYYSSLQKDEQ</sequence>
<dbReference type="Pfam" id="PF01583">
    <property type="entry name" value="APS_kinase"/>
    <property type="match status" value="1"/>
</dbReference>
<evidence type="ECO:0000256" key="21">
    <source>
        <dbReference type="ARBA" id="ARBA00023268"/>
    </source>
</evidence>
<name>A0A556TIS8_BAGYA</name>
<dbReference type="SUPFAM" id="SSF88697">
    <property type="entry name" value="PUA domain-like"/>
    <property type="match status" value="1"/>
</dbReference>
<dbReference type="SUPFAM" id="SSF52374">
    <property type="entry name" value="Nucleotidylyl transferase"/>
    <property type="match status" value="1"/>
</dbReference>
<dbReference type="PANTHER" id="PTHR11055:SF16">
    <property type="entry name" value="BIFUNCTIONAL 3'-PHOSPHOADENOSINE 5'-PHOSPHOSULFATE SYNTHASE 2"/>
    <property type="match status" value="1"/>
</dbReference>
<keyword evidence="18" id="KW-0067">ATP-binding</keyword>
<feature type="domain" description="Sulphate adenylyltransferase catalytic" evidence="38">
    <location>
        <begin position="882"/>
        <end position="1105"/>
    </location>
</feature>
<dbReference type="PANTHER" id="PTHR11055">
    <property type="entry name" value="BIFUNCTIONAL 3'-PHOSPHOADENOSINE 5'-PHOSPHOSULFATE SYNTHASE"/>
    <property type="match status" value="1"/>
</dbReference>
<keyword evidence="12" id="KW-0808">Transferase</keyword>
<evidence type="ECO:0000256" key="4">
    <source>
        <dbReference type="ARBA" id="ARBA00008422"/>
    </source>
</evidence>
<evidence type="ECO:0000256" key="28">
    <source>
        <dbReference type="ARBA" id="ARBA00043739"/>
    </source>
</evidence>
<feature type="chain" id="PRO_5022046255" description="Multiple inositol polyphosphate phosphatase 1" evidence="36">
    <location>
        <begin position="27"/>
        <end position="1114"/>
    </location>
</feature>
<dbReference type="Gene3D" id="3.40.50.1240">
    <property type="entry name" value="Phosphoglycerate mutase-like"/>
    <property type="match status" value="1"/>
</dbReference>
<dbReference type="UniPathway" id="UPA00097"/>
<keyword evidence="11" id="KW-1003">Cell membrane</keyword>
<dbReference type="FunFam" id="3.40.50.1240:FF:000014">
    <property type="entry name" value="Multiple inositol polyphosphate phosphatase 1"/>
    <property type="match status" value="1"/>
</dbReference>
<dbReference type="InterPro" id="IPR014729">
    <property type="entry name" value="Rossmann-like_a/b/a_fold"/>
</dbReference>
<evidence type="ECO:0000256" key="29">
    <source>
        <dbReference type="ARBA" id="ARBA00043746"/>
    </source>
</evidence>
<dbReference type="NCBIfam" id="NF003013">
    <property type="entry name" value="PRK03846.1"/>
    <property type="match status" value="1"/>
</dbReference>
<evidence type="ECO:0000256" key="33">
    <source>
        <dbReference type="ARBA" id="ARBA00043801"/>
    </source>
</evidence>
<dbReference type="EMBL" id="VCAZ01000002">
    <property type="protein sequence ID" value="TSK14636.1"/>
    <property type="molecule type" value="Genomic_DNA"/>
</dbReference>
<organism evidence="40 41">
    <name type="scientific">Bagarius yarrelli</name>
    <name type="common">Goonch</name>
    <name type="synonym">Bagrus yarrelli</name>
    <dbReference type="NCBI Taxonomy" id="175774"/>
    <lineage>
        <taxon>Eukaryota</taxon>
        <taxon>Metazoa</taxon>
        <taxon>Chordata</taxon>
        <taxon>Craniata</taxon>
        <taxon>Vertebrata</taxon>
        <taxon>Euteleostomi</taxon>
        <taxon>Actinopterygii</taxon>
        <taxon>Neopterygii</taxon>
        <taxon>Teleostei</taxon>
        <taxon>Ostariophysi</taxon>
        <taxon>Siluriformes</taxon>
        <taxon>Sisoridae</taxon>
        <taxon>Sisorinae</taxon>
        <taxon>Bagarius</taxon>
    </lineage>
</organism>
<evidence type="ECO:0000256" key="17">
    <source>
        <dbReference type="ARBA" id="ARBA00022801"/>
    </source>
</evidence>
<comment type="catalytic activity">
    <reaction evidence="35">
        <text>(2R)-2,3-bisphosphoglycerate + H2O = (2R)-2-phosphoglycerate + phosphate</text>
        <dbReference type="Rhea" id="RHEA:27381"/>
        <dbReference type="ChEBI" id="CHEBI:15377"/>
        <dbReference type="ChEBI" id="CHEBI:43474"/>
        <dbReference type="ChEBI" id="CHEBI:58248"/>
        <dbReference type="ChEBI" id="CHEBI:58289"/>
        <dbReference type="EC" id="3.1.3.80"/>
    </reaction>
    <physiologicalReaction direction="left-to-right" evidence="35">
        <dbReference type="Rhea" id="RHEA:27382"/>
    </physiologicalReaction>
</comment>
<evidence type="ECO:0000256" key="18">
    <source>
        <dbReference type="ARBA" id="ARBA00022840"/>
    </source>
</evidence>
<comment type="catalytic activity">
    <reaction evidence="23">
        <text>1D-myo-inositol 1,2,5,6-tetrakisphosphate + H2O = 1D-myo-inositol 1,2,6-trisphosphate + phosphate</text>
        <dbReference type="Rhea" id="RHEA:77119"/>
        <dbReference type="ChEBI" id="CHEBI:15377"/>
        <dbReference type="ChEBI" id="CHEBI:43474"/>
        <dbReference type="ChEBI" id="CHEBI:195535"/>
        <dbReference type="ChEBI" id="CHEBI:195537"/>
        <dbReference type="EC" id="3.1.3.62"/>
    </reaction>
    <physiologicalReaction direction="left-to-right" evidence="23">
        <dbReference type="Rhea" id="RHEA:77120"/>
    </physiologicalReaction>
</comment>
<dbReference type="InterPro" id="IPR015947">
    <property type="entry name" value="PUA-like_sf"/>
</dbReference>
<gene>
    <name evidence="40" type="ORF">Baya_0619</name>
</gene>
<protein>
    <recommendedName>
        <fullName evidence="10">Multiple inositol polyphosphate phosphatase 1</fullName>
        <ecNumber evidence="6">2.7.1.25</ecNumber>
        <ecNumber evidence="7">2.7.7.4</ecNumber>
        <ecNumber evidence="9">3.1.3.62</ecNumber>
        <ecNumber evidence="8">3.1.3.80</ecNumber>
    </recommendedName>
    <alternativeName>
        <fullName evidence="22">2,3-bisphosphoglycerate 3-phosphatase</fullName>
    </alternativeName>
</protein>
<evidence type="ECO:0000256" key="12">
    <source>
        <dbReference type="ARBA" id="ARBA00022679"/>
    </source>
</evidence>
<dbReference type="InterPro" id="IPR029033">
    <property type="entry name" value="His_PPase_superfam"/>
</dbReference>
<dbReference type="Pfam" id="PF00328">
    <property type="entry name" value="His_Phos_2"/>
    <property type="match status" value="1"/>
</dbReference>
<comment type="catalytic activity">
    <reaction evidence="31">
        <text>1D-myo-inositol 1,2,3,5,6-pentakisphosphate + H2O = 1D-myo-inositol 1,2,3,6-tetrakisphosphate + phosphate</text>
        <dbReference type="Rhea" id="RHEA:77111"/>
        <dbReference type="ChEBI" id="CHEBI:15377"/>
        <dbReference type="ChEBI" id="CHEBI:43474"/>
        <dbReference type="ChEBI" id="CHEBI:58747"/>
        <dbReference type="ChEBI" id="CHEBI:195534"/>
    </reaction>
    <physiologicalReaction direction="left-to-right" evidence="31">
        <dbReference type="Rhea" id="RHEA:77112"/>
    </physiologicalReaction>
</comment>
<keyword evidence="19" id="KW-0472">Membrane</keyword>
<evidence type="ECO:0000259" key="39">
    <source>
        <dbReference type="Pfam" id="PF14306"/>
    </source>
</evidence>
<evidence type="ECO:0000259" key="37">
    <source>
        <dbReference type="Pfam" id="PF01583"/>
    </source>
</evidence>
<dbReference type="InterPro" id="IPR002891">
    <property type="entry name" value="APS"/>
</dbReference>
<dbReference type="GO" id="GO:0005886">
    <property type="term" value="C:plasma membrane"/>
    <property type="evidence" value="ECO:0007669"/>
    <property type="project" value="UniProtKB-SubCell"/>
</dbReference>
<keyword evidence="17" id="KW-0378">Hydrolase</keyword>
<evidence type="ECO:0000256" key="13">
    <source>
        <dbReference type="ARBA" id="ARBA00022695"/>
    </source>
</evidence>
<dbReference type="CDD" id="cd02027">
    <property type="entry name" value="APSK"/>
    <property type="match status" value="1"/>
</dbReference>
<dbReference type="NCBIfam" id="TIGR00339">
    <property type="entry name" value="sopT"/>
    <property type="match status" value="1"/>
</dbReference>
<dbReference type="NCBIfam" id="TIGR00455">
    <property type="entry name" value="apsK"/>
    <property type="match status" value="1"/>
</dbReference>
<dbReference type="InterPro" id="IPR025980">
    <property type="entry name" value="ATP-Sase_PUA-like_dom"/>
</dbReference>
<evidence type="ECO:0000256" key="11">
    <source>
        <dbReference type="ARBA" id="ARBA00022475"/>
    </source>
</evidence>
<dbReference type="GO" id="GO:0005524">
    <property type="term" value="F:ATP binding"/>
    <property type="evidence" value="ECO:0007669"/>
    <property type="project" value="UniProtKB-KW"/>
</dbReference>
<dbReference type="InterPro" id="IPR027417">
    <property type="entry name" value="P-loop_NTPase"/>
</dbReference>
<evidence type="ECO:0000256" key="25">
    <source>
        <dbReference type="ARBA" id="ARBA00043674"/>
    </source>
</evidence>
<comment type="catalytic activity">
    <reaction evidence="29">
        <text>1D-myo-inositol hexakisphosphate + H2O = 1D-myo-inositol 1,2,3,5,6-pentakisphosphate + phosphate</text>
        <dbReference type="Rhea" id="RHEA:20960"/>
        <dbReference type="ChEBI" id="CHEBI:15377"/>
        <dbReference type="ChEBI" id="CHEBI:43474"/>
        <dbReference type="ChEBI" id="CHEBI:58130"/>
        <dbReference type="ChEBI" id="CHEBI:58747"/>
    </reaction>
    <physiologicalReaction direction="left-to-right" evidence="29">
        <dbReference type="Rhea" id="RHEA:20961"/>
    </physiologicalReaction>
</comment>
<dbReference type="Proteomes" id="UP000319801">
    <property type="component" value="Unassembled WGS sequence"/>
</dbReference>
<dbReference type="AlphaFoldDB" id="A0A556TIS8"/>
<dbReference type="FunFam" id="3.40.50.300:FF:000212">
    <property type="entry name" value="Adenylyl-sulfate kinase"/>
    <property type="match status" value="1"/>
</dbReference>
<comment type="catalytic activity">
    <reaction evidence="27">
        <text>1D-myo-inositol 1,2,3-trisphosphate + H2O = 1D-myo-inositol 2,3-bisphosphate + phosphate</text>
        <dbReference type="Rhea" id="RHEA:77127"/>
        <dbReference type="ChEBI" id="CHEBI:15377"/>
        <dbReference type="ChEBI" id="CHEBI:43474"/>
        <dbReference type="ChEBI" id="CHEBI:195536"/>
        <dbReference type="ChEBI" id="CHEBI:195538"/>
    </reaction>
    <physiologicalReaction direction="left-to-right" evidence="27">
        <dbReference type="Rhea" id="RHEA:77128"/>
    </physiologicalReaction>
</comment>
<comment type="catalytic activity">
    <reaction evidence="26">
        <text>1D-myo-inositol hexakisphosphate + H2O = 1D-myo-inositol 1,2,4,5,6-pentakisphosphate + phosphate</text>
        <dbReference type="Rhea" id="RHEA:16989"/>
        <dbReference type="ChEBI" id="CHEBI:15377"/>
        <dbReference type="ChEBI" id="CHEBI:43474"/>
        <dbReference type="ChEBI" id="CHEBI:57798"/>
        <dbReference type="ChEBI" id="CHEBI:58130"/>
        <dbReference type="EC" id="3.1.3.62"/>
    </reaction>
    <physiologicalReaction direction="left-to-right" evidence="26">
        <dbReference type="Rhea" id="RHEA:16990"/>
    </physiologicalReaction>
</comment>
<dbReference type="GO" id="GO:0034417">
    <property type="term" value="F:bisphosphoglycerate 3-phosphatase activity"/>
    <property type="evidence" value="ECO:0007669"/>
    <property type="project" value="UniProtKB-EC"/>
</dbReference>
<dbReference type="SUPFAM" id="SSF53254">
    <property type="entry name" value="Phosphoglycerate mutase-like"/>
    <property type="match status" value="1"/>
</dbReference>
<evidence type="ECO:0000256" key="23">
    <source>
        <dbReference type="ARBA" id="ARBA00043668"/>
    </source>
</evidence>
<comment type="caution">
    <text evidence="40">The sequence shown here is derived from an EMBL/GenBank/DDBJ whole genome shotgun (WGS) entry which is preliminary data.</text>
</comment>
<evidence type="ECO:0000256" key="35">
    <source>
        <dbReference type="ARBA" id="ARBA00043832"/>
    </source>
</evidence>
<dbReference type="Gene3D" id="3.10.400.10">
    <property type="entry name" value="Sulfate adenylyltransferase"/>
    <property type="match status" value="1"/>
</dbReference>
<dbReference type="InterPro" id="IPR024951">
    <property type="entry name" value="Sulfurylase_cat_dom"/>
</dbReference>
<evidence type="ECO:0000259" key="38">
    <source>
        <dbReference type="Pfam" id="PF01747"/>
    </source>
</evidence>
<dbReference type="CDD" id="cd07061">
    <property type="entry name" value="HP_HAP_like"/>
    <property type="match status" value="1"/>
</dbReference>
<dbReference type="FunFam" id="3.40.50.620:FF:000006">
    <property type="entry name" value="bifunctional 3'-phosphoadenosine 5'-phosphosulfate synthase 1"/>
    <property type="match status" value="1"/>
</dbReference>
<evidence type="ECO:0000256" key="20">
    <source>
        <dbReference type="ARBA" id="ARBA00023180"/>
    </source>
</evidence>
<dbReference type="EC" id="2.7.1.25" evidence="6"/>
<comment type="pathway">
    <text evidence="2">Sulfur metabolism; sulfate assimilation.</text>
</comment>
<keyword evidence="21" id="KW-0511">Multifunctional enzyme</keyword>
<evidence type="ECO:0000313" key="41">
    <source>
        <dbReference type="Proteomes" id="UP000319801"/>
    </source>
</evidence>
<dbReference type="OrthoDB" id="6509975at2759"/>
<evidence type="ECO:0000256" key="3">
    <source>
        <dbReference type="ARBA" id="ARBA00007268"/>
    </source>
</evidence>
<evidence type="ECO:0000256" key="19">
    <source>
        <dbReference type="ARBA" id="ARBA00023136"/>
    </source>
</evidence>
<comment type="subcellular location">
    <subcellularLocation>
        <location evidence="1">Cell membrane</location>
    </subcellularLocation>
</comment>
<comment type="catalytic activity">
    <reaction evidence="25">
        <text>1D-myo-inositol 1,2-bisphosphate + H2O = 1D-myo-inositol 2-phosphate + phosphate</text>
        <dbReference type="Rhea" id="RHEA:77135"/>
        <dbReference type="ChEBI" id="CHEBI:15377"/>
        <dbReference type="ChEBI" id="CHEBI:43474"/>
        <dbReference type="ChEBI" id="CHEBI:84142"/>
        <dbReference type="ChEBI" id="CHEBI:195539"/>
        <dbReference type="EC" id="3.1.3.62"/>
    </reaction>
    <physiologicalReaction direction="left-to-right" evidence="25">
        <dbReference type="Rhea" id="RHEA:77136"/>
    </physiologicalReaction>
</comment>
<evidence type="ECO:0000256" key="15">
    <source>
        <dbReference type="ARBA" id="ARBA00022741"/>
    </source>
</evidence>
<keyword evidence="41" id="KW-1185">Reference proteome</keyword>
<dbReference type="Pfam" id="PF01747">
    <property type="entry name" value="ATP-sulfurylase"/>
    <property type="match status" value="1"/>
</dbReference>
<dbReference type="EC" id="3.1.3.80" evidence="8"/>
<proteinExistence type="inferred from homology"/>
<comment type="catalytic activity">
    <reaction evidence="30">
        <text>1D-myo-inositol 1,2,6-trisphosphate + H2O = 1D-myo-inositol 1,2-bisphosphate + phosphate</text>
        <dbReference type="Rhea" id="RHEA:77131"/>
        <dbReference type="ChEBI" id="CHEBI:15377"/>
        <dbReference type="ChEBI" id="CHEBI:43474"/>
        <dbReference type="ChEBI" id="CHEBI:195537"/>
        <dbReference type="ChEBI" id="CHEBI:195539"/>
        <dbReference type="EC" id="3.1.3.62"/>
    </reaction>
    <physiologicalReaction direction="left-to-right" evidence="30">
        <dbReference type="Rhea" id="RHEA:77132"/>
    </physiologicalReaction>
</comment>
<evidence type="ECO:0000256" key="10">
    <source>
        <dbReference type="ARBA" id="ARBA00018097"/>
    </source>
</evidence>
<comment type="catalytic activity">
    <reaction evidence="34">
        <text>1D-myo-inositol 1,4,5,6-tetrakisphosphate + H2O = 1D-myo-inositol 1,4,5-trisphosphate + phosphate</text>
        <dbReference type="Rhea" id="RHEA:77147"/>
        <dbReference type="ChEBI" id="CHEBI:15377"/>
        <dbReference type="ChEBI" id="CHEBI:43474"/>
        <dbReference type="ChEBI" id="CHEBI:57627"/>
        <dbReference type="ChEBI" id="CHEBI:203600"/>
    </reaction>
    <physiologicalReaction direction="left-to-right" evidence="34">
        <dbReference type="Rhea" id="RHEA:77148"/>
    </physiologicalReaction>
</comment>
<keyword evidence="13" id="KW-0548">Nucleotidyltransferase</keyword>
<evidence type="ECO:0000256" key="36">
    <source>
        <dbReference type="SAM" id="SignalP"/>
    </source>
</evidence>
<feature type="signal peptide" evidence="36">
    <location>
        <begin position="1"/>
        <end position="26"/>
    </location>
</feature>
<dbReference type="EC" id="3.1.3.62" evidence="9"/>
<evidence type="ECO:0000256" key="27">
    <source>
        <dbReference type="ARBA" id="ARBA00043733"/>
    </source>
</evidence>
<evidence type="ECO:0000256" key="2">
    <source>
        <dbReference type="ARBA" id="ARBA00005050"/>
    </source>
</evidence>
<feature type="domain" description="ATP-sulfurylase PUA-like" evidence="39">
    <location>
        <begin position="720"/>
        <end position="874"/>
    </location>
</feature>
<evidence type="ECO:0000256" key="32">
    <source>
        <dbReference type="ARBA" id="ARBA00043762"/>
    </source>
</evidence>
<evidence type="ECO:0000256" key="7">
    <source>
        <dbReference type="ARBA" id="ARBA00012391"/>
    </source>
</evidence>
<dbReference type="FunFam" id="3.10.400.10:FF:000001">
    <property type="entry name" value="bifunctional 3'-phosphoadenosine 5'-phosphosulfate synthase 1"/>
    <property type="match status" value="1"/>
</dbReference>
<evidence type="ECO:0000256" key="22">
    <source>
        <dbReference type="ARBA" id="ARBA00031642"/>
    </source>
</evidence>
<comment type="similarity">
    <text evidence="4">Belongs to the histidine acid phosphatase family. MINPP1 subfamily.</text>
</comment>
<comment type="similarity">
    <text evidence="5">In the C-terminal section; belongs to the sulfate adenylyltransferase family.</text>
</comment>
<comment type="catalytic activity">
    <reaction evidence="33">
        <text>1D-myo-inositol 2,3-bisphosphate + H2O = 1D-myo-inositol 2-phosphate + phosphate</text>
        <dbReference type="Rhea" id="RHEA:77139"/>
        <dbReference type="ChEBI" id="CHEBI:15377"/>
        <dbReference type="ChEBI" id="CHEBI:43474"/>
        <dbReference type="ChEBI" id="CHEBI:84142"/>
        <dbReference type="ChEBI" id="CHEBI:195538"/>
    </reaction>
    <physiologicalReaction direction="left-to-right" evidence="33">
        <dbReference type="Rhea" id="RHEA:77140"/>
    </physiologicalReaction>
</comment>
<evidence type="ECO:0000256" key="30">
    <source>
        <dbReference type="ARBA" id="ARBA00043747"/>
    </source>
</evidence>
<evidence type="ECO:0000256" key="6">
    <source>
        <dbReference type="ARBA" id="ARBA00012121"/>
    </source>
</evidence>
<dbReference type="Gene3D" id="3.40.50.300">
    <property type="entry name" value="P-loop containing nucleotide triphosphate hydrolases"/>
    <property type="match status" value="1"/>
</dbReference>
<dbReference type="EC" id="2.7.7.4" evidence="7"/>
<dbReference type="GO" id="GO:0050428">
    <property type="term" value="P:3'-phosphoadenosine 5'-phosphosulfate biosynthetic process"/>
    <property type="evidence" value="ECO:0007669"/>
    <property type="project" value="TreeGrafter"/>
</dbReference>
<dbReference type="HAMAP" id="MF_00065">
    <property type="entry name" value="Adenylyl_sulf_kinase"/>
    <property type="match status" value="1"/>
</dbReference>
<dbReference type="GO" id="GO:0004020">
    <property type="term" value="F:adenylylsulfate kinase activity"/>
    <property type="evidence" value="ECO:0007669"/>
    <property type="project" value="UniProtKB-EC"/>
</dbReference>
<evidence type="ECO:0000256" key="8">
    <source>
        <dbReference type="ARBA" id="ARBA00012976"/>
    </source>
</evidence>
<dbReference type="GO" id="GO:0004781">
    <property type="term" value="F:sulfate adenylyltransferase (ATP) activity"/>
    <property type="evidence" value="ECO:0007669"/>
    <property type="project" value="UniProtKB-EC"/>
</dbReference>
<dbReference type="InterPro" id="IPR000560">
    <property type="entry name" value="His_Pase_clade-2"/>
</dbReference>
<dbReference type="Gene3D" id="3.40.50.620">
    <property type="entry name" value="HUPs"/>
    <property type="match status" value="1"/>
</dbReference>
<feature type="domain" description="APS kinase" evidence="37">
    <location>
        <begin position="539"/>
        <end position="691"/>
    </location>
</feature>
<evidence type="ECO:0000313" key="40">
    <source>
        <dbReference type="EMBL" id="TSK14636.1"/>
    </source>
</evidence>
<comment type="similarity">
    <text evidence="3">In the N-terminal section; belongs to the APS kinase family.</text>
</comment>
<evidence type="ECO:0000256" key="9">
    <source>
        <dbReference type="ARBA" id="ARBA00013040"/>
    </source>
</evidence>
<dbReference type="InterPro" id="IPR059117">
    <property type="entry name" value="APS_kinase_dom"/>
</dbReference>
<evidence type="ECO:0000256" key="16">
    <source>
        <dbReference type="ARBA" id="ARBA00022777"/>
    </source>
</evidence>
<dbReference type="GO" id="GO:0000103">
    <property type="term" value="P:sulfate assimilation"/>
    <property type="evidence" value="ECO:0007669"/>
    <property type="project" value="UniProtKB-UniPathway"/>
</dbReference>
<dbReference type="InterPro" id="IPR002650">
    <property type="entry name" value="Sulphate_adenylyltransferase"/>
</dbReference>
<evidence type="ECO:0000256" key="14">
    <source>
        <dbReference type="ARBA" id="ARBA00022729"/>
    </source>
</evidence>
<reference evidence="40 41" key="1">
    <citation type="journal article" date="2019" name="Genome Biol. Evol.">
        <title>Whole-Genome Sequencing of the Giant Devil Catfish, Bagarius yarrelli.</title>
        <authorList>
            <person name="Jiang W."/>
            <person name="Lv Y."/>
            <person name="Cheng L."/>
            <person name="Yang K."/>
            <person name="Chao B."/>
            <person name="Wang X."/>
            <person name="Li Y."/>
            <person name="Pan X."/>
            <person name="You X."/>
            <person name="Zhang Y."/>
            <person name="Yang J."/>
            <person name="Li J."/>
            <person name="Zhang X."/>
            <person name="Liu S."/>
            <person name="Sun C."/>
            <person name="Yang J."/>
            <person name="Shi Q."/>
        </authorList>
    </citation>
    <scope>NUCLEOTIDE SEQUENCE [LARGE SCALE GENOMIC DNA]</scope>
    <source>
        <strain evidence="40">JWS20170419001</strain>
        <tissue evidence="40">Muscle</tissue>
    </source>
</reference>
<evidence type="ECO:0000256" key="26">
    <source>
        <dbReference type="ARBA" id="ARBA00043691"/>
    </source>
</evidence>
<keyword evidence="14 36" id="KW-0732">Signal</keyword>
<keyword evidence="16" id="KW-0418">Kinase</keyword>
<keyword evidence="20" id="KW-0325">Glycoprotein</keyword>
<dbReference type="Pfam" id="PF14306">
    <property type="entry name" value="PUA_2"/>
    <property type="match status" value="1"/>
</dbReference>
<evidence type="ECO:0000256" key="1">
    <source>
        <dbReference type="ARBA" id="ARBA00004236"/>
    </source>
</evidence>
<comment type="catalytic activity">
    <reaction evidence="24">
        <text>1D-myo-inositol 1,2,4,5,6-pentakisphosphate + H2O = 1D-myo-inositol 1,2,5,6-tetrakisphosphate + phosphate</text>
        <dbReference type="Rhea" id="RHEA:77115"/>
        <dbReference type="ChEBI" id="CHEBI:15377"/>
        <dbReference type="ChEBI" id="CHEBI:43474"/>
        <dbReference type="ChEBI" id="CHEBI:57798"/>
        <dbReference type="ChEBI" id="CHEBI:195535"/>
        <dbReference type="EC" id="3.1.3.62"/>
    </reaction>
    <physiologicalReaction direction="left-to-right" evidence="24">
        <dbReference type="Rhea" id="RHEA:77116"/>
    </physiologicalReaction>
</comment>
<accession>A0A556TIS8</accession>
<keyword evidence="15" id="KW-0547">Nucleotide-binding</keyword>
<comment type="catalytic activity">
    <reaction evidence="32">
        <text>1D-myo-inositol 1,3,4,5,6-pentakisphosphate + H2O = 1D-myo-inositol 1,4,5,6-tetrakisphosphate + phosphate</text>
        <dbReference type="Rhea" id="RHEA:77143"/>
        <dbReference type="ChEBI" id="CHEBI:15377"/>
        <dbReference type="ChEBI" id="CHEBI:43474"/>
        <dbReference type="ChEBI" id="CHEBI:57627"/>
        <dbReference type="ChEBI" id="CHEBI:57733"/>
    </reaction>
    <physiologicalReaction direction="left-to-right" evidence="32">
        <dbReference type="Rhea" id="RHEA:77144"/>
    </physiologicalReaction>
</comment>
<evidence type="ECO:0000256" key="24">
    <source>
        <dbReference type="ARBA" id="ARBA00043671"/>
    </source>
</evidence>
<evidence type="ECO:0000256" key="31">
    <source>
        <dbReference type="ARBA" id="ARBA00043757"/>
    </source>
</evidence>
<evidence type="ECO:0000256" key="34">
    <source>
        <dbReference type="ARBA" id="ARBA00043829"/>
    </source>
</evidence>
<dbReference type="SUPFAM" id="SSF52540">
    <property type="entry name" value="P-loop containing nucleoside triphosphate hydrolases"/>
    <property type="match status" value="1"/>
</dbReference>
<dbReference type="CDD" id="cd00517">
    <property type="entry name" value="ATPS"/>
    <property type="match status" value="1"/>
</dbReference>